<comment type="caution">
    <text evidence="2">The sequence shown here is derived from an EMBL/GenBank/DDBJ whole genome shotgun (WGS) entry which is preliminary data.</text>
</comment>
<evidence type="ECO:0000313" key="3">
    <source>
        <dbReference type="Proteomes" id="UP000886998"/>
    </source>
</evidence>
<sequence>MKISKFSVLIPFQEPVPSAPPPLSFGGGRLLRPSSSPQPQAGPPHVHQQPGTVAPAPRKRCLRRPAPTRAHASPGQEAQQERNPETRHPLHQVALLHLRVPEQGRAEAGRRFAPAAPGRHQARTPGPRRDVGSQLSRIQPQQCVQPHRRGRGKGVLNLKLMNILRMSIMNVHHDPFKVYEGSDFVEVMYGLEN</sequence>
<feature type="region of interest" description="Disordered" evidence="1">
    <location>
        <begin position="1"/>
        <end position="86"/>
    </location>
</feature>
<keyword evidence="3" id="KW-1185">Reference proteome</keyword>
<dbReference type="Proteomes" id="UP000886998">
    <property type="component" value="Unassembled WGS sequence"/>
</dbReference>
<reference evidence="2" key="1">
    <citation type="submission" date="2020-08" db="EMBL/GenBank/DDBJ databases">
        <title>Multicomponent nature underlies the extraordinary mechanical properties of spider dragline silk.</title>
        <authorList>
            <person name="Kono N."/>
            <person name="Nakamura H."/>
            <person name="Mori M."/>
            <person name="Yoshida Y."/>
            <person name="Ohtoshi R."/>
            <person name="Malay A.D."/>
            <person name="Moran D.A.P."/>
            <person name="Tomita M."/>
            <person name="Numata K."/>
            <person name="Arakawa K."/>
        </authorList>
    </citation>
    <scope>NUCLEOTIDE SEQUENCE</scope>
</reference>
<feature type="region of interest" description="Disordered" evidence="1">
    <location>
        <begin position="112"/>
        <end position="140"/>
    </location>
</feature>
<evidence type="ECO:0000313" key="2">
    <source>
        <dbReference type="EMBL" id="GFS50476.1"/>
    </source>
</evidence>
<accession>A0A8X6JA08</accession>
<proteinExistence type="predicted"/>
<organism evidence="2 3">
    <name type="scientific">Trichonephila inaurata madagascariensis</name>
    <dbReference type="NCBI Taxonomy" id="2747483"/>
    <lineage>
        <taxon>Eukaryota</taxon>
        <taxon>Metazoa</taxon>
        <taxon>Ecdysozoa</taxon>
        <taxon>Arthropoda</taxon>
        <taxon>Chelicerata</taxon>
        <taxon>Arachnida</taxon>
        <taxon>Araneae</taxon>
        <taxon>Araneomorphae</taxon>
        <taxon>Entelegynae</taxon>
        <taxon>Araneoidea</taxon>
        <taxon>Nephilidae</taxon>
        <taxon>Trichonephila</taxon>
        <taxon>Trichonephila inaurata</taxon>
    </lineage>
</organism>
<dbReference type="OrthoDB" id="10407299at2759"/>
<name>A0A8X6JA08_9ARAC</name>
<gene>
    <name evidence="2" type="ORF">TNIN_141751</name>
</gene>
<evidence type="ECO:0000256" key="1">
    <source>
        <dbReference type="SAM" id="MobiDB-lite"/>
    </source>
</evidence>
<protein>
    <submittedName>
        <fullName evidence="2">Uncharacterized protein</fullName>
    </submittedName>
</protein>
<dbReference type="AlphaFoldDB" id="A0A8X6JA08"/>
<dbReference type="EMBL" id="BMAV01026451">
    <property type="protein sequence ID" value="GFS50476.1"/>
    <property type="molecule type" value="Genomic_DNA"/>
</dbReference>